<evidence type="ECO:0000256" key="1">
    <source>
        <dbReference type="SAM" id="MobiDB-lite"/>
    </source>
</evidence>
<accession>A0A182RTM5</accession>
<dbReference type="AlphaFoldDB" id="A0A182RTM5"/>
<name>A0A182RTM5_ANOFN</name>
<dbReference type="VEuPathDB" id="VectorBase:AFUN2_002448"/>
<evidence type="ECO:0000313" key="2">
    <source>
        <dbReference type="EnsemblMetazoa" id="AFUN009628-PA"/>
    </source>
</evidence>
<feature type="compositionally biased region" description="Acidic residues" evidence="1">
    <location>
        <begin position="92"/>
        <end position="102"/>
    </location>
</feature>
<protein>
    <submittedName>
        <fullName evidence="2">Uncharacterized protein</fullName>
    </submittedName>
</protein>
<feature type="region of interest" description="Disordered" evidence="1">
    <location>
        <begin position="145"/>
        <end position="169"/>
    </location>
</feature>
<reference evidence="2" key="1">
    <citation type="submission" date="2020-05" db="UniProtKB">
        <authorList>
            <consortium name="EnsemblMetazoa"/>
        </authorList>
    </citation>
    <scope>IDENTIFICATION</scope>
    <source>
        <strain evidence="2">FUMOZ</strain>
    </source>
</reference>
<feature type="compositionally biased region" description="Polar residues" evidence="1">
    <location>
        <begin position="145"/>
        <end position="155"/>
    </location>
</feature>
<dbReference type="VEuPathDB" id="VectorBase:AFUN009628"/>
<sequence>MEDSAMKRYGTRSANAPALSVRPFGAIKEEFLDENNMLDHTIEPIIEDFQETSSSDCSSKDPLQDDIEVGKTSITFQETLFTIDDFKTEPIDAIEENEENDSVFEPSPKKRKRDDQIEPRSNSGGLQQAHQSALFARHVVPASKTAVQQPSTSGFQDAEQCTPLPEPPQPFSKIAEHRDPARVSSTVSSSNNDIFEEILLQTKRNQEEIEQLKALVKSQFKIIIKLLEKQTAKNDNVKVIIAHKHSERGNTQLIVAPDTNQDEQRDNTPVTVAINKKQDEKIDNTHAIILCSAQELQQCSATLQNTNEMMQNLTFNFDIIKTSEQLSSFEERLGSDAQFFTAISTWLREQIHRKDARNRMHDAIDLERRKTTTKRQFDRMVTIFEENKNLEMANGRKYGGDKFWKFVASELNVLGPPIKDGTGWKKVNYFT</sequence>
<organism evidence="2">
    <name type="scientific">Anopheles funestus</name>
    <name type="common">African malaria mosquito</name>
    <dbReference type="NCBI Taxonomy" id="62324"/>
    <lineage>
        <taxon>Eukaryota</taxon>
        <taxon>Metazoa</taxon>
        <taxon>Ecdysozoa</taxon>
        <taxon>Arthropoda</taxon>
        <taxon>Hexapoda</taxon>
        <taxon>Insecta</taxon>
        <taxon>Pterygota</taxon>
        <taxon>Neoptera</taxon>
        <taxon>Endopterygota</taxon>
        <taxon>Diptera</taxon>
        <taxon>Nematocera</taxon>
        <taxon>Culicoidea</taxon>
        <taxon>Culicidae</taxon>
        <taxon>Anophelinae</taxon>
        <taxon>Anopheles</taxon>
    </lineage>
</organism>
<feature type="region of interest" description="Disordered" evidence="1">
    <location>
        <begin position="92"/>
        <end position="131"/>
    </location>
</feature>
<proteinExistence type="predicted"/>
<feature type="compositionally biased region" description="Polar residues" evidence="1">
    <location>
        <begin position="119"/>
        <end position="131"/>
    </location>
</feature>
<dbReference type="EnsemblMetazoa" id="AFUN009628-RA">
    <property type="protein sequence ID" value="AFUN009628-PA"/>
    <property type="gene ID" value="AFUN009628"/>
</dbReference>